<evidence type="ECO:0008006" key="4">
    <source>
        <dbReference type="Google" id="ProtNLM"/>
    </source>
</evidence>
<feature type="compositionally biased region" description="Basic and acidic residues" evidence="1">
    <location>
        <begin position="67"/>
        <end position="76"/>
    </location>
</feature>
<keyword evidence="3" id="KW-1185">Reference proteome</keyword>
<name>A0ABZ3FSB3_9ACTN</name>
<reference evidence="2 3" key="1">
    <citation type="submission" date="2024-04" db="EMBL/GenBank/DDBJ databases">
        <title>Isolation of an actinomycete strain from pig manure.</title>
        <authorList>
            <person name="Gong T."/>
            <person name="Yu Z."/>
            <person name="An M."/>
            <person name="Wei C."/>
            <person name="Yang W."/>
            <person name="Liu L."/>
        </authorList>
    </citation>
    <scope>NUCLEOTIDE SEQUENCE [LARGE SCALE GENOMIC DNA]</scope>
    <source>
        <strain evidence="2 3">ZF39</strain>
    </source>
</reference>
<evidence type="ECO:0000256" key="1">
    <source>
        <dbReference type="SAM" id="MobiDB-lite"/>
    </source>
</evidence>
<evidence type="ECO:0000313" key="3">
    <source>
        <dbReference type="Proteomes" id="UP001442841"/>
    </source>
</evidence>
<dbReference type="RefSeq" id="WP_425308921.1">
    <property type="nucleotide sequence ID" value="NZ_CP154795.1"/>
</dbReference>
<sequence>MRRLVWFGLGAVAGGYVAVRGRDKAREIAEASSAGNLGRTVGRALGQRKVAMTDSMGEFLSNMVEGARQREDEIKTRRLMPADHPSTRP</sequence>
<dbReference type="Proteomes" id="UP001442841">
    <property type="component" value="Chromosome"/>
</dbReference>
<organism evidence="2 3">
    <name type="scientific">Ammonicoccus fulvus</name>
    <dbReference type="NCBI Taxonomy" id="3138240"/>
    <lineage>
        <taxon>Bacteria</taxon>
        <taxon>Bacillati</taxon>
        <taxon>Actinomycetota</taxon>
        <taxon>Actinomycetes</taxon>
        <taxon>Propionibacteriales</taxon>
        <taxon>Propionibacteriaceae</taxon>
        <taxon>Ammonicoccus</taxon>
    </lineage>
</organism>
<feature type="region of interest" description="Disordered" evidence="1">
    <location>
        <begin position="67"/>
        <end position="89"/>
    </location>
</feature>
<gene>
    <name evidence="2" type="ORF">AADG42_09205</name>
</gene>
<evidence type="ECO:0000313" key="2">
    <source>
        <dbReference type="EMBL" id="XAN07461.1"/>
    </source>
</evidence>
<protein>
    <recommendedName>
        <fullName evidence="4">YtxH domain-containing protein</fullName>
    </recommendedName>
</protein>
<accession>A0ABZ3FSB3</accession>
<dbReference type="EMBL" id="CP154795">
    <property type="protein sequence ID" value="XAN07461.1"/>
    <property type="molecule type" value="Genomic_DNA"/>
</dbReference>
<proteinExistence type="predicted"/>